<gene>
    <name evidence="1" type="ORF">GCM10007938_00790</name>
</gene>
<reference evidence="2" key="1">
    <citation type="journal article" date="2019" name="Int. J. Syst. Evol. Microbiol.">
        <title>The Global Catalogue of Microorganisms (GCM) 10K type strain sequencing project: providing services to taxonomists for standard genome sequencing and annotation.</title>
        <authorList>
            <consortium name="The Broad Institute Genomics Platform"/>
            <consortium name="The Broad Institute Genome Sequencing Center for Infectious Disease"/>
            <person name="Wu L."/>
            <person name="Ma J."/>
        </authorList>
    </citation>
    <scope>NUCLEOTIDE SEQUENCE [LARGE SCALE GENOMIC DNA]</scope>
    <source>
        <strain evidence="2">NBRC 108723</strain>
    </source>
</reference>
<protein>
    <submittedName>
        <fullName evidence="1">Uncharacterized protein</fullName>
    </submittedName>
</protein>
<dbReference type="Proteomes" id="UP001157138">
    <property type="component" value="Unassembled WGS sequence"/>
</dbReference>
<accession>A0ABQ6ET26</accession>
<keyword evidence="2" id="KW-1185">Reference proteome</keyword>
<proteinExistence type="predicted"/>
<dbReference type="RefSeq" id="WP_284190234.1">
    <property type="nucleotide sequence ID" value="NZ_BSPW01000001.1"/>
</dbReference>
<sequence length="56" mass="6242">MNNEENLDLLESAKGLAACGSEAATNWEQAHLVCLFIEIERKIERVLQNLNEAEAV</sequence>
<comment type="caution">
    <text evidence="1">The sequence shown here is derived from an EMBL/GenBank/DDBJ whole genome shotgun (WGS) entry which is preliminary data.</text>
</comment>
<organism evidence="1 2">
    <name type="scientific">Vibrio zhanjiangensis</name>
    <dbReference type="NCBI Taxonomy" id="1046128"/>
    <lineage>
        <taxon>Bacteria</taxon>
        <taxon>Pseudomonadati</taxon>
        <taxon>Pseudomonadota</taxon>
        <taxon>Gammaproteobacteria</taxon>
        <taxon>Vibrionales</taxon>
        <taxon>Vibrionaceae</taxon>
        <taxon>Vibrio</taxon>
    </lineage>
</organism>
<dbReference type="EMBL" id="BSPW01000001">
    <property type="protein sequence ID" value="GLT16303.1"/>
    <property type="molecule type" value="Genomic_DNA"/>
</dbReference>
<evidence type="ECO:0000313" key="1">
    <source>
        <dbReference type="EMBL" id="GLT16303.1"/>
    </source>
</evidence>
<name>A0ABQ6ET26_9VIBR</name>
<evidence type="ECO:0000313" key="2">
    <source>
        <dbReference type="Proteomes" id="UP001157138"/>
    </source>
</evidence>